<comment type="caution">
    <text evidence="2">The sequence shown here is derived from an EMBL/GenBank/DDBJ whole genome shotgun (WGS) entry which is preliminary data.</text>
</comment>
<name>A0A8H2XYT9_9AGAM</name>
<feature type="compositionally biased region" description="Low complexity" evidence="1">
    <location>
        <begin position="189"/>
        <end position="205"/>
    </location>
</feature>
<reference evidence="2" key="1">
    <citation type="submission" date="2021-01" db="EMBL/GenBank/DDBJ databases">
        <authorList>
            <person name="Kaushik A."/>
        </authorList>
    </citation>
    <scope>NUCLEOTIDE SEQUENCE</scope>
    <source>
        <strain evidence="2">AG3-T5</strain>
    </source>
</reference>
<evidence type="ECO:0000313" key="2">
    <source>
        <dbReference type="EMBL" id="CAE6437290.1"/>
    </source>
</evidence>
<feature type="compositionally biased region" description="Polar residues" evidence="1">
    <location>
        <begin position="411"/>
        <end position="420"/>
    </location>
</feature>
<feature type="region of interest" description="Disordered" evidence="1">
    <location>
        <begin position="179"/>
        <end position="207"/>
    </location>
</feature>
<protein>
    <submittedName>
        <fullName evidence="2">Uncharacterized protein</fullName>
    </submittedName>
</protein>
<feature type="compositionally biased region" description="Basic and acidic residues" evidence="1">
    <location>
        <begin position="78"/>
        <end position="89"/>
    </location>
</feature>
<evidence type="ECO:0000313" key="3">
    <source>
        <dbReference type="Proteomes" id="UP000663841"/>
    </source>
</evidence>
<feature type="compositionally biased region" description="Low complexity" evidence="1">
    <location>
        <begin position="90"/>
        <end position="106"/>
    </location>
</feature>
<dbReference type="Proteomes" id="UP000663841">
    <property type="component" value="Unassembled WGS sequence"/>
</dbReference>
<gene>
    <name evidence="2" type="ORF">RDB_LOCUS82898</name>
</gene>
<sequence>MAQPLFKRKRARRNEHASRFFFETTHGHPFPRVETEQSTTMTTMTESQTSSSDTVDARKTTSTSFDVLSVEPRSTSTRSEKETRSEQHTSSHAPSSSSTSTEHASSLVTSTYVQQTSTLVEAESTTFEKPLQLQVEPTSSIQRTTLILPATFALPSSSSGQSSLVASSTLVVPLSTMTHRPTSWTRPIPSATNSHSASATASSVAHAHHHPHISPPLIAFMAIAGLATLGISLYVFRRARYKALHVSRSQFQLASSEGHDGSAGVSGSESNKSFVSGGLGLLGQSHKQKNGYLDTGESPLWGGREKFSPQVADGIVDFPPPAHLHTNERLPGSGRRRSVVDTIRRNVPGRMSRYGAGWDTITEENDVPTFTITDMDRNHHRGASGSTFSESPDPNLASIQIASVTRPLSATASYCTSSPSPGMRPSLENPRPAPKVPPKWPARQLAPSIQLSGSLPPGPGLPDISSSTTGQKKLLDVNSRGKIDVSDISKPLPAGMLLKSEMTTESSRAAGEADPMAMYAKYSVGLGVRNEIPNMVRRETSMAQKIAQIANSNSSSRPTLAPTGSQSSLAKRDTRALAAAAGLASPTPSEERAFSGVDKKQALGSASLPNLLGTPGLASVGNIMLRPYGQAGSMIPPYLETPAIGLDGRASYLSTNIGEAEWRNRPGFSTGPQDAISGAKAVGQNEIATLARSATDDFDRRTILSQYSQDFIPLSQQAHTYQNPDYRSPTYSIYNYYGSERVSRMPSMVHVERREPEIGGAL</sequence>
<organism evidence="2 3">
    <name type="scientific">Rhizoctonia solani</name>
    <dbReference type="NCBI Taxonomy" id="456999"/>
    <lineage>
        <taxon>Eukaryota</taxon>
        <taxon>Fungi</taxon>
        <taxon>Dikarya</taxon>
        <taxon>Basidiomycota</taxon>
        <taxon>Agaricomycotina</taxon>
        <taxon>Agaricomycetes</taxon>
        <taxon>Cantharellales</taxon>
        <taxon>Ceratobasidiaceae</taxon>
        <taxon>Rhizoctonia</taxon>
    </lineage>
</organism>
<feature type="compositionally biased region" description="Polar residues" evidence="1">
    <location>
        <begin position="549"/>
        <end position="569"/>
    </location>
</feature>
<evidence type="ECO:0000256" key="1">
    <source>
        <dbReference type="SAM" id="MobiDB-lite"/>
    </source>
</evidence>
<feature type="region of interest" description="Disordered" evidence="1">
    <location>
        <begin position="549"/>
        <end position="572"/>
    </location>
</feature>
<feature type="compositionally biased region" description="Pro residues" evidence="1">
    <location>
        <begin position="431"/>
        <end position="440"/>
    </location>
</feature>
<feature type="region of interest" description="Disordered" evidence="1">
    <location>
        <begin position="411"/>
        <end position="469"/>
    </location>
</feature>
<feature type="compositionally biased region" description="Basic residues" evidence="1">
    <location>
        <begin position="1"/>
        <end position="13"/>
    </location>
</feature>
<feature type="compositionally biased region" description="Low complexity" evidence="1">
    <location>
        <begin position="441"/>
        <end position="467"/>
    </location>
</feature>
<accession>A0A8H2XYT9</accession>
<proteinExistence type="predicted"/>
<feature type="region of interest" description="Disordered" evidence="1">
    <location>
        <begin position="1"/>
        <end position="109"/>
    </location>
</feature>
<feature type="compositionally biased region" description="Low complexity" evidence="1">
    <location>
        <begin position="36"/>
        <end position="52"/>
    </location>
</feature>
<dbReference type="AlphaFoldDB" id="A0A8H2XYT9"/>
<dbReference type="EMBL" id="CAJMWW010000088">
    <property type="protein sequence ID" value="CAE6437290.1"/>
    <property type="molecule type" value="Genomic_DNA"/>
</dbReference>